<keyword evidence="1" id="KW-1133">Transmembrane helix</keyword>
<feature type="transmembrane region" description="Helical" evidence="1">
    <location>
        <begin position="85"/>
        <end position="104"/>
    </location>
</feature>
<dbReference type="OrthoDB" id="4256745at2"/>
<sequence>MIQRLIVSSGIAALAACVLTPVGYLLAGRHHGRFQDAFQGHWEIIAAGLALVVLGLLEVGRGLVLCFGVLGAFEVDNLVRGAGSVLVGAGITALGVALLWNLLLGPV</sequence>
<feature type="transmembrane region" description="Helical" evidence="1">
    <location>
        <begin position="48"/>
        <end position="73"/>
    </location>
</feature>
<dbReference type="PROSITE" id="PS51257">
    <property type="entry name" value="PROKAR_LIPOPROTEIN"/>
    <property type="match status" value="1"/>
</dbReference>
<dbReference type="AlphaFoldDB" id="A0A561EI30"/>
<feature type="transmembrane region" description="Helical" evidence="1">
    <location>
        <begin position="6"/>
        <end position="27"/>
    </location>
</feature>
<gene>
    <name evidence="2" type="ORF">FB465_0153</name>
</gene>
<keyword evidence="1" id="KW-0812">Transmembrane</keyword>
<dbReference type="RefSeq" id="WP_145786631.1">
    <property type="nucleotide sequence ID" value="NZ_BAAABR010000046.1"/>
</dbReference>
<organism evidence="2 3">
    <name type="scientific">Kitasatospora atroaurantiaca</name>
    <dbReference type="NCBI Taxonomy" id="285545"/>
    <lineage>
        <taxon>Bacteria</taxon>
        <taxon>Bacillati</taxon>
        <taxon>Actinomycetota</taxon>
        <taxon>Actinomycetes</taxon>
        <taxon>Kitasatosporales</taxon>
        <taxon>Streptomycetaceae</taxon>
        <taxon>Kitasatospora</taxon>
    </lineage>
</organism>
<evidence type="ECO:0000313" key="2">
    <source>
        <dbReference type="EMBL" id="TWE15270.1"/>
    </source>
</evidence>
<dbReference type="EMBL" id="VIVR01000001">
    <property type="protein sequence ID" value="TWE15270.1"/>
    <property type="molecule type" value="Genomic_DNA"/>
</dbReference>
<accession>A0A561EI30</accession>
<comment type="caution">
    <text evidence="2">The sequence shown here is derived from an EMBL/GenBank/DDBJ whole genome shotgun (WGS) entry which is preliminary data.</text>
</comment>
<evidence type="ECO:0000313" key="3">
    <source>
        <dbReference type="Proteomes" id="UP000318416"/>
    </source>
</evidence>
<name>A0A561EI30_9ACTN</name>
<evidence type="ECO:0000256" key="1">
    <source>
        <dbReference type="SAM" id="Phobius"/>
    </source>
</evidence>
<dbReference type="Proteomes" id="UP000318416">
    <property type="component" value="Unassembled WGS sequence"/>
</dbReference>
<keyword evidence="1" id="KW-0472">Membrane</keyword>
<keyword evidence="3" id="KW-1185">Reference proteome</keyword>
<proteinExistence type="predicted"/>
<reference evidence="2 3" key="1">
    <citation type="submission" date="2019-06" db="EMBL/GenBank/DDBJ databases">
        <title>Sequencing the genomes of 1000 actinobacteria strains.</title>
        <authorList>
            <person name="Klenk H.-P."/>
        </authorList>
    </citation>
    <scope>NUCLEOTIDE SEQUENCE [LARGE SCALE GENOMIC DNA]</scope>
    <source>
        <strain evidence="2 3">DSM 41649</strain>
    </source>
</reference>
<protein>
    <submittedName>
        <fullName evidence="2">Uncharacterized protein</fullName>
    </submittedName>
</protein>